<dbReference type="InterPro" id="IPR050598">
    <property type="entry name" value="AminoAcid_Transporter"/>
</dbReference>
<name>A0A084BCC7_STACB</name>
<feature type="transmembrane region" description="Helical" evidence="6">
    <location>
        <begin position="216"/>
        <end position="241"/>
    </location>
</feature>
<dbReference type="PANTHER" id="PTHR11785">
    <property type="entry name" value="AMINO ACID TRANSPORTER"/>
    <property type="match status" value="1"/>
</dbReference>
<feature type="transmembrane region" description="Helical" evidence="6">
    <location>
        <begin position="528"/>
        <end position="550"/>
    </location>
</feature>
<feature type="transmembrane region" description="Helical" evidence="6">
    <location>
        <begin position="299"/>
        <end position="320"/>
    </location>
</feature>
<evidence type="ECO:0008006" key="9">
    <source>
        <dbReference type="Google" id="ProtNLM"/>
    </source>
</evidence>
<feature type="transmembrane region" description="Helical" evidence="6">
    <location>
        <begin position="86"/>
        <end position="104"/>
    </location>
</feature>
<feature type="transmembrane region" description="Helical" evidence="6">
    <location>
        <begin position="473"/>
        <end position="493"/>
    </location>
</feature>
<reference evidence="7 8" key="1">
    <citation type="journal article" date="2014" name="BMC Genomics">
        <title>Comparative genome sequencing reveals chemotype-specific gene clusters in the toxigenic black mold Stachybotrys.</title>
        <authorList>
            <person name="Semeiks J."/>
            <person name="Borek D."/>
            <person name="Otwinowski Z."/>
            <person name="Grishin N.V."/>
        </authorList>
    </citation>
    <scope>NUCLEOTIDE SEQUENCE [LARGE SCALE GENOMIC DNA]</scope>
    <source>
        <strain evidence="8">CBS 109288 / IBT 7711</strain>
    </source>
</reference>
<dbReference type="GO" id="GO:0016020">
    <property type="term" value="C:membrane"/>
    <property type="evidence" value="ECO:0007669"/>
    <property type="project" value="UniProtKB-SubCell"/>
</dbReference>
<dbReference type="Proteomes" id="UP000028045">
    <property type="component" value="Unassembled WGS sequence"/>
</dbReference>
<dbReference type="InterPro" id="IPR002293">
    <property type="entry name" value="AA/rel_permease1"/>
</dbReference>
<dbReference type="EMBL" id="KL647391">
    <property type="protein sequence ID" value="KEY75206.1"/>
    <property type="molecule type" value="Genomic_DNA"/>
</dbReference>
<dbReference type="GO" id="GO:0015179">
    <property type="term" value="F:L-amino acid transmembrane transporter activity"/>
    <property type="evidence" value="ECO:0007669"/>
    <property type="project" value="TreeGrafter"/>
</dbReference>
<evidence type="ECO:0000313" key="8">
    <source>
        <dbReference type="Proteomes" id="UP000028045"/>
    </source>
</evidence>
<evidence type="ECO:0000256" key="6">
    <source>
        <dbReference type="SAM" id="Phobius"/>
    </source>
</evidence>
<keyword evidence="4 6" id="KW-0472">Membrane</keyword>
<evidence type="ECO:0000256" key="4">
    <source>
        <dbReference type="ARBA" id="ARBA00023136"/>
    </source>
</evidence>
<accession>A0A084BCC7</accession>
<feature type="transmembrane region" description="Helical" evidence="6">
    <location>
        <begin position="144"/>
        <end position="163"/>
    </location>
</feature>
<evidence type="ECO:0000256" key="5">
    <source>
        <dbReference type="SAM" id="MobiDB-lite"/>
    </source>
</evidence>
<evidence type="ECO:0000256" key="2">
    <source>
        <dbReference type="ARBA" id="ARBA00022692"/>
    </source>
</evidence>
<keyword evidence="8" id="KW-1185">Reference proteome</keyword>
<dbReference type="Gene3D" id="1.20.1740.10">
    <property type="entry name" value="Amino acid/polyamine transporter I"/>
    <property type="match status" value="1"/>
</dbReference>
<feature type="transmembrane region" description="Helical" evidence="6">
    <location>
        <begin position="441"/>
        <end position="461"/>
    </location>
</feature>
<evidence type="ECO:0000256" key="1">
    <source>
        <dbReference type="ARBA" id="ARBA00004141"/>
    </source>
</evidence>
<evidence type="ECO:0000313" key="7">
    <source>
        <dbReference type="EMBL" id="KEY75206.1"/>
    </source>
</evidence>
<sequence length="696" mass="76951">MDDFPPSMGGCRPEPQIADDESIDTDRQEIWDVNNPNEIVTFAPKESFRLGFFDVTCLVLNRTIGTGIFNSPQRVMRGTHSTGASLLLWFLGSLYCLSGAHVYIEYGLNIPRFSKDGVEQPVARSGGDLNYLEYVYPFPRKDSILFSTCLFGVAFITLGNMAGNCISFSERILGAANVEDPNQGLVRGIALATALFTCFLHTFSRRGGIVINNFLAIIKVLILLFIIIVAILVAANALPLVKNRFVENTHPSNSFDGASNDANGFAQAFLAIIFSFSGFEQPNYVLGEVRKPRRYPFAMLTGVTTIICLYMAVNLSYMVVVPSGAQMQLENGSVALQFFDLSIGSLRSGNDGNNTIDSRRIFDAMLAISSLGNISVMTYTATRVKAQIAKTGIIPFPKFFGQNTDLSLGRVLYWLQRKGYFPSLFKLKWFSPEYHSEKTPFGALLLHFAFCLILILSTWSLEPNAAYNLLTSLSSYVINGFMGTFLGLGILILRFRGPPAASVLTVSQDGSRKRPSWAKMTGPKFKPIISVLCASIYTVGNLWPVVINWIPSTNDSPPEDDSCSNDDCPSEPYDWWLAPTICWAIIGLGSFWFLGFCGVAWSVDRRRHEVFVVEKKPEFDETDGGGLVLVHETVYLSWVGKETLRARRPGEGGAEMDEAGGPTGAMFKGTDFDGYFQEPLQQPQYRQGGFDGPYRV</sequence>
<evidence type="ECO:0000256" key="3">
    <source>
        <dbReference type="ARBA" id="ARBA00022989"/>
    </source>
</evidence>
<dbReference type="HOGENOM" id="CLU_013661_1_1_1"/>
<feature type="transmembrane region" description="Helical" evidence="6">
    <location>
        <begin position="262"/>
        <end position="279"/>
    </location>
</feature>
<proteinExistence type="predicted"/>
<dbReference type="AlphaFoldDB" id="A0A084BCC7"/>
<comment type="subcellular location">
    <subcellularLocation>
        <location evidence="1">Membrane</location>
        <topology evidence="1">Multi-pass membrane protein</topology>
    </subcellularLocation>
</comment>
<keyword evidence="3 6" id="KW-1133">Transmembrane helix</keyword>
<dbReference type="OrthoDB" id="5982228at2759"/>
<feature type="transmembrane region" description="Helical" evidence="6">
    <location>
        <begin position="575"/>
        <end position="601"/>
    </location>
</feature>
<dbReference type="PANTHER" id="PTHR11785:SF382">
    <property type="entry name" value="LOW-AFFINITY METHIONINE PERMEASE"/>
    <property type="match status" value="1"/>
</dbReference>
<protein>
    <recommendedName>
        <fullName evidence="9">Amino acid permease/ SLC12A domain-containing protein</fullName>
    </recommendedName>
</protein>
<dbReference type="Pfam" id="PF13520">
    <property type="entry name" value="AA_permease_2"/>
    <property type="match status" value="1"/>
</dbReference>
<organism evidence="7 8">
    <name type="scientific">Stachybotrys chartarum (strain CBS 109288 / IBT 7711)</name>
    <name type="common">Toxic black mold</name>
    <name type="synonym">Stilbospora chartarum</name>
    <dbReference type="NCBI Taxonomy" id="1280523"/>
    <lineage>
        <taxon>Eukaryota</taxon>
        <taxon>Fungi</taxon>
        <taxon>Dikarya</taxon>
        <taxon>Ascomycota</taxon>
        <taxon>Pezizomycotina</taxon>
        <taxon>Sordariomycetes</taxon>
        <taxon>Hypocreomycetidae</taxon>
        <taxon>Hypocreales</taxon>
        <taxon>Stachybotryaceae</taxon>
        <taxon>Stachybotrys</taxon>
    </lineage>
</organism>
<gene>
    <name evidence="7" type="ORF">S7711_07124</name>
</gene>
<feature type="region of interest" description="Disordered" evidence="5">
    <location>
        <begin position="1"/>
        <end position="20"/>
    </location>
</feature>
<keyword evidence="2 6" id="KW-0812">Transmembrane</keyword>